<keyword evidence="2" id="KW-0812">Transmembrane</keyword>
<protein>
    <recommendedName>
        <fullName evidence="6">PEP-CTERM sorting domain-containing protein</fullName>
    </recommendedName>
</protein>
<keyword evidence="3" id="KW-0732">Signal</keyword>
<dbReference type="EMBL" id="LUUK01000177">
    <property type="protein sequence ID" value="OAI17590.1"/>
    <property type="molecule type" value="Genomic_DNA"/>
</dbReference>
<dbReference type="Proteomes" id="UP000077628">
    <property type="component" value="Unassembled WGS sequence"/>
</dbReference>
<keyword evidence="5" id="KW-1185">Reference proteome</keyword>
<comment type="caution">
    <text evidence="4">The sequence shown here is derived from an EMBL/GenBank/DDBJ whole genome shotgun (WGS) entry which is preliminary data.</text>
</comment>
<feature type="transmembrane region" description="Helical" evidence="2">
    <location>
        <begin position="209"/>
        <end position="231"/>
    </location>
</feature>
<sequence>MMAVLGALSVGPSAEAAVMTQWNFNSDPADAATGTGVTTPAVGIGGATLLGVTGSFSSGDASGGSSDPSSGDDSGWQTTGYAAQSVGNKTRGTQYLVSTLGFENITVSYDLRHSNTSSRYEQVQYTLDGSIWNDVAQFDGNAGDTWFNGRSVDFSAIAGVADNPLFGVRIVAAFAPGGTGYLASDATKTYGAAGTWRFDMVTVSGSEIAAVPVPGAVWLFGSALIGLLGGARRKA</sequence>
<gene>
    <name evidence="4" type="ORF">A1355_07435</name>
</gene>
<feature type="region of interest" description="Disordered" evidence="1">
    <location>
        <begin position="58"/>
        <end position="80"/>
    </location>
</feature>
<keyword evidence="2" id="KW-0472">Membrane</keyword>
<name>A0A177NKN9_9GAMM</name>
<feature type="chain" id="PRO_5008069291" description="PEP-CTERM sorting domain-containing protein" evidence="3">
    <location>
        <begin position="17"/>
        <end position="235"/>
    </location>
</feature>
<accession>A0A177NKN9</accession>
<evidence type="ECO:0000256" key="3">
    <source>
        <dbReference type="SAM" id="SignalP"/>
    </source>
</evidence>
<feature type="signal peptide" evidence="3">
    <location>
        <begin position="1"/>
        <end position="16"/>
    </location>
</feature>
<evidence type="ECO:0000256" key="2">
    <source>
        <dbReference type="SAM" id="Phobius"/>
    </source>
</evidence>
<evidence type="ECO:0000256" key="1">
    <source>
        <dbReference type="SAM" id="MobiDB-lite"/>
    </source>
</evidence>
<proteinExistence type="predicted"/>
<keyword evidence="2" id="KW-1133">Transmembrane helix</keyword>
<feature type="compositionally biased region" description="Low complexity" evidence="1">
    <location>
        <begin position="58"/>
        <end position="75"/>
    </location>
</feature>
<evidence type="ECO:0000313" key="4">
    <source>
        <dbReference type="EMBL" id="OAI17590.1"/>
    </source>
</evidence>
<evidence type="ECO:0000313" key="5">
    <source>
        <dbReference type="Proteomes" id="UP000077628"/>
    </source>
</evidence>
<organism evidence="4 5">
    <name type="scientific">Methylomonas koyamae</name>
    <dbReference type="NCBI Taxonomy" id="702114"/>
    <lineage>
        <taxon>Bacteria</taxon>
        <taxon>Pseudomonadati</taxon>
        <taxon>Pseudomonadota</taxon>
        <taxon>Gammaproteobacteria</taxon>
        <taxon>Methylococcales</taxon>
        <taxon>Methylococcaceae</taxon>
        <taxon>Methylomonas</taxon>
    </lineage>
</organism>
<evidence type="ECO:0008006" key="6">
    <source>
        <dbReference type="Google" id="ProtNLM"/>
    </source>
</evidence>
<dbReference type="AlphaFoldDB" id="A0A177NKN9"/>
<reference evidence="5" key="1">
    <citation type="submission" date="2016-03" db="EMBL/GenBank/DDBJ databases">
        <authorList>
            <person name="Heylen K."/>
            <person name="De Vos P."/>
            <person name="Vekeman B."/>
        </authorList>
    </citation>
    <scope>NUCLEOTIDE SEQUENCE [LARGE SCALE GENOMIC DNA]</scope>
    <source>
        <strain evidence="5">R-45383</strain>
    </source>
</reference>
<dbReference type="STRING" id="702114.A1355_07435"/>